<accession>A0A1G9K744</accession>
<dbReference type="InterPro" id="IPR047817">
    <property type="entry name" value="ABC2_TM_bact-type"/>
</dbReference>
<keyword evidence="4 9" id="KW-1003">Cell membrane</keyword>
<keyword evidence="3 9" id="KW-0813">Transport</keyword>
<evidence type="ECO:0000259" key="10">
    <source>
        <dbReference type="PROSITE" id="PS51012"/>
    </source>
</evidence>
<dbReference type="Pfam" id="PF01061">
    <property type="entry name" value="ABC2_membrane"/>
    <property type="match status" value="1"/>
</dbReference>
<evidence type="ECO:0000256" key="5">
    <source>
        <dbReference type="ARBA" id="ARBA00022519"/>
    </source>
</evidence>
<reference evidence="11 12" key="1">
    <citation type="submission" date="2016-10" db="EMBL/GenBank/DDBJ databases">
        <authorList>
            <person name="de Groot N.N."/>
        </authorList>
    </citation>
    <scope>NUCLEOTIDE SEQUENCE [LARGE SCALE GENOMIC DNA]</scope>
    <source>
        <strain evidence="11 12">DSM 21668</strain>
    </source>
</reference>
<evidence type="ECO:0000256" key="3">
    <source>
        <dbReference type="ARBA" id="ARBA00022448"/>
    </source>
</evidence>
<dbReference type="RefSeq" id="WP_093198379.1">
    <property type="nucleotide sequence ID" value="NZ_FNGS01000002.1"/>
</dbReference>
<dbReference type="InterPro" id="IPR013525">
    <property type="entry name" value="ABC2_TM"/>
</dbReference>
<dbReference type="Proteomes" id="UP000198901">
    <property type="component" value="Unassembled WGS sequence"/>
</dbReference>
<evidence type="ECO:0000256" key="4">
    <source>
        <dbReference type="ARBA" id="ARBA00022475"/>
    </source>
</evidence>
<feature type="transmembrane region" description="Helical" evidence="9">
    <location>
        <begin position="157"/>
        <end position="179"/>
    </location>
</feature>
<dbReference type="STRING" id="563176.SAMN04488090_0908"/>
<keyword evidence="6 9" id="KW-0812">Transmembrane</keyword>
<dbReference type="PANTHER" id="PTHR30413:SF8">
    <property type="entry name" value="TRANSPORT PERMEASE PROTEIN"/>
    <property type="match status" value="1"/>
</dbReference>
<dbReference type="PROSITE" id="PS51012">
    <property type="entry name" value="ABC_TM2"/>
    <property type="match status" value="1"/>
</dbReference>
<feature type="transmembrane region" description="Helical" evidence="9">
    <location>
        <begin position="75"/>
        <end position="96"/>
    </location>
</feature>
<gene>
    <name evidence="11" type="ORF">SAMN04488090_0908</name>
</gene>
<keyword evidence="12" id="KW-1185">Reference proteome</keyword>
<dbReference type="GO" id="GO:0015920">
    <property type="term" value="P:lipopolysaccharide transport"/>
    <property type="evidence" value="ECO:0007669"/>
    <property type="project" value="TreeGrafter"/>
</dbReference>
<feature type="transmembrane region" description="Helical" evidence="9">
    <location>
        <begin position="117"/>
        <end position="145"/>
    </location>
</feature>
<comment type="subcellular location">
    <subcellularLocation>
        <location evidence="1">Cell inner membrane</location>
        <topology evidence="1">Multi-pass membrane protein</topology>
    </subcellularLocation>
    <subcellularLocation>
        <location evidence="9">Cell membrane</location>
        <topology evidence="9">Multi-pass membrane protein</topology>
    </subcellularLocation>
</comment>
<evidence type="ECO:0000313" key="12">
    <source>
        <dbReference type="Proteomes" id="UP000198901"/>
    </source>
</evidence>
<keyword evidence="7 9" id="KW-1133">Transmembrane helix</keyword>
<proteinExistence type="inferred from homology"/>
<feature type="transmembrane region" description="Helical" evidence="9">
    <location>
        <begin position="191"/>
        <end position="210"/>
    </location>
</feature>
<dbReference type="AlphaFoldDB" id="A0A1G9K744"/>
<dbReference type="PANTHER" id="PTHR30413">
    <property type="entry name" value="INNER MEMBRANE TRANSPORT PERMEASE"/>
    <property type="match status" value="1"/>
</dbReference>
<feature type="transmembrane region" description="Helical" evidence="9">
    <location>
        <begin position="41"/>
        <end position="63"/>
    </location>
</feature>
<dbReference type="EMBL" id="FNGS01000002">
    <property type="protein sequence ID" value="SDL45617.1"/>
    <property type="molecule type" value="Genomic_DNA"/>
</dbReference>
<feature type="transmembrane region" description="Helical" evidence="9">
    <location>
        <begin position="249"/>
        <end position="267"/>
    </location>
</feature>
<evidence type="ECO:0000256" key="2">
    <source>
        <dbReference type="ARBA" id="ARBA00007783"/>
    </source>
</evidence>
<comment type="similarity">
    <text evidence="2 9">Belongs to the ABC-2 integral membrane protein family.</text>
</comment>
<evidence type="ECO:0000256" key="8">
    <source>
        <dbReference type="ARBA" id="ARBA00023136"/>
    </source>
</evidence>
<evidence type="ECO:0000256" key="7">
    <source>
        <dbReference type="ARBA" id="ARBA00022989"/>
    </source>
</evidence>
<dbReference type="GO" id="GO:0005886">
    <property type="term" value="C:plasma membrane"/>
    <property type="evidence" value="ECO:0007669"/>
    <property type="project" value="UniProtKB-SubCell"/>
</dbReference>
<keyword evidence="8 9" id="KW-0472">Membrane</keyword>
<protein>
    <recommendedName>
        <fullName evidence="9">Transport permease protein</fullName>
    </recommendedName>
</protein>
<dbReference type="OrthoDB" id="9786910at2"/>
<evidence type="ECO:0000256" key="6">
    <source>
        <dbReference type="ARBA" id="ARBA00022692"/>
    </source>
</evidence>
<organism evidence="11 12">
    <name type="scientific">Siphonobacter aquaeclarae</name>
    <dbReference type="NCBI Taxonomy" id="563176"/>
    <lineage>
        <taxon>Bacteria</taxon>
        <taxon>Pseudomonadati</taxon>
        <taxon>Bacteroidota</taxon>
        <taxon>Cytophagia</taxon>
        <taxon>Cytophagales</taxon>
        <taxon>Cytophagaceae</taxon>
        <taxon>Siphonobacter</taxon>
    </lineage>
</organism>
<dbReference type="GO" id="GO:0140359">
    <property type="term" value="F:ABC-type transporter activity"/>
    <property type="evidence" value="ECO:0007669"/>
    <property type="project" value="InterPro"/>
</dbReference>
<name>A0A1G9K744_9BACT</name>
<evidence type="ECO:0000256" key="1">
    <source>
        <dbReference type="ARBA" id="ARBA00004429"/>
    </source>
</evidence>
<sequence length="278" mass="31935">MQETIIENGRSQKTYWSELLKSSELFWILAKRDITVRYKQTVLGVVWSIVRPVLTTAVLFFAFGKVAKLEFEPGVPSKLAIFAGVLLWNFFANSLAQVSSSIVANSNLVSKVYFPRLILPTSSVMVGFVDFLVGCSLFLPLYGWYFYKIGFHPSWQLLFTPVFLLLAYLAAFSFGLILAVMNVKYRDFSQLTPFIIQFGFYACPVGYSVFTLQKEWWYPYYNLNPVVGLIDGFRWCLLGGYAPFRWESFIPSVIIILSTVVLSIIFFRKRENGFVDYI</sequence>
<evidence type="ECO:0000256" key="9">
    <source>
        <dbReference type="RuleBase" id="RU361157"/>
    </source>
</evidence>
<keyword evidence="5" id="KW-0997">Cell inner membrane</keyword>
<evidence type="ECO:0000313" key="11">
    <source>
        <dbReference type="EMBL" id="SDL45617.1"/>
    </source>
</evidence>
<feature type="domain" description="ABC transmembrane type-2" evidence="10">
    <location>
        <begin position="43"/>
        <end position="270"/>
    </location>
</feature>